<proteinExistence type="predicted"/>
<dbReference type="AlphaFoldDB" id="A0A645FAR0"/>
<protein>
    <submittedName>
        <fullName evidence="1">Uncharacterized protein</fullName>
    </submittedName>
</protein>
<name>A0A645FAR0_9ZZZZ</name>
<evidence type="ECO:0000313" key="1">
    <source>
        <dbReference type="EMBL" id="MPN11465.1"/>
    </source>
</evidence>
<reference evidence="1" key="1">
    <citation type="submission" date="2019-08" db="EMBL/GenBank/DDBJ databases">
        <authorList>
            <person name="Kucharzyk K."/>
            <person name="Murdoch R.W."/>
            <person name="Higgins S."/>
            <person name="Loffler F."/>
        </authorList>
    </citation>
    <scope>NUCLEOTIDE SEQUENCE</scope>
</reference>
<gene>
    <name evidence="1" type="ORF">SDC9_158768</name>
</gene>
<sequence>MTGRHIRYSSESMQAVEHWGKKAPLIRRAAAELTLKLAPGNYSVRAIGLDGLPKGVVPSRSENGALKFRADTASFGGTMVYLVEKAE</sequence>
<accession>A0A645FAR0</accession>
<organism evidence="1">
    <name type="scientific">bioreactor metagenome</name>
    <dbReference type="NCBI Taxonomy" id="1076179"/>
    <lineage>
        <taxon>unclassified sequences</taxon>
        <taxon>metagenomes</taxon>
        <taxon>ecological metagenomes</taxon>
    </lineage>
</organism>
<dbReference type="EMBL" id="VSSQ01057682">
    <property type="protein sequence ID" value="MPN11465.1"/>
    <property type="molecule type" value="Genomic_DNA"/>
</dbReference>
<comment type="caution">
    <text evidence="1">The sequence shown here is derived from an EMBL/GenBank/DDBJ whole genome shotgun (WGS) entry which is preliminary data.</text>
</comment>